<comment type="subunit">
    <text evidence="2">P1 and P2 exist as dimers at the large ribosomal subunit.</text>
</comment>
<evidence type="ECO:0000256" key="4">
    <source>
        <dbReference type="ARBA" id="ARBA00023274"/>
    </source>
</evidence>
<keyword evidence="4" id="KW-0687">Ribonucleoprotein</keyword>
<dbReference type="EMBL" id="JAVXUP010002325">
    <property type="protein sequence ID" value="KAK3004011.1"/>
    <property type="molecule type" value="Genomic_DNA"/>
</dbReference>
<evidence type="ECO:0000313" key="5">
    <source>
        <dbReference type="EMBL" id="KAK3004011.1"/>
    </source>
</evidence>
<evidence type="ECO:0000313" key="6">
    <source>
        <dbReference type="Proteomes" id="UP001188597"/>
    </source>
</evidence>
<proteinExistence type="inferred from homology"/>
<organism evidence="5 6">
    <name type="scientific">Escallonia herrerae</name>
    <dbReference type="NCBI Taxonomy" id="1293975"/>
    <lineage>
        <taxon>Eukaryota</taxon>
        <taxon>Viridiplantae</taxon>
        <taxon>Streptophyta</taxon>
        <taxon>Embryophyta</taxon>
        <taxon>Tracheophyta</taxon>
        <taxon>Spermatophyta</taxon>
        <taxon>Magnoliopsida</taxon>
        <taxon>eudicotyledons</taxon>
        <taxon>Gunneridae</taxon>
        <taxon>Pentapetalae</taxon>
        <taxon>asterids</taxon>
        <taxon>campanulids</taxon>
        <taxon>Escalloniales</taxon>
        <taxon>Escalloniaceae</taxon>
        <taxon>Escallonia</taxon>
    </lineage>
</organism>
<name>A0AA88V8N5_9ASTE</name>
<evidence type="ECO:0000256" key="2">
    <source>
        <dbReference type="ARBA" id="ARBA00011266"/>
    </source>
</evidence>
<dbReference type="GO" id="GO:0030295">
    <property type="term" value="F:protein kinase activator activity"/>
    <property type="evidence" value="ECO:0007669"/>
    <property type="project" value="TreeGrafter"/>
</dbReference>
<sequence length="96" mass="9929">MPSVGELACTYACLALHDDGIPITAEKITTMLKVANVTAESYWPMLFAKLVQKRDIDDFVLNAGLAGNTASAAVSTGGVVSAAATAEELAAEDKVN</sequence>
<keyword evidence="3" id="KW-0689">Ribosomal protein</keyword>
<reference evidence="5" key="1">
    <citation type="submission" date="2022-12" db="EMBL/GenBank/DDBJ databases">
        <title>Draft genome assemblies for two species of Escallonia (Escalloniales).</title>
        <authorList>
            <person name="Chanderbali A."/>
            <person name="Dervinis C."/>
            <person name="Anghel I."/>
            <person name="Soltis D."/>
            <person name="Soltis P."/>
            <person name="Zapata F."/>
        </authorList>
    </citation>
    <scope>NUCLEOTIDE SEQUENCE</scope>
    <source>
        <strain evidence="5">UCBG64.0493</strain>
        <tissue evidence="5">Leaf</tissue>
    </source>
</reference>
<evidence type="ECO:0000256" key="1">
    <source>
        <dbReference type="ARBA" id="ARBA00005436"/>
    </source>
</evidence>
<evidence type="ECO:0000256" key="3">
    <source>
        <dbReference type="ARBA" id="ARBA00022980"/>
    </source>
</evidence>
<dbReference type="InterPro" id="IPR038716">
    <property type="entry name" value="P1/P2_N_sf"/>
</dbReference>
<dbReference type="GO" id="GO:0043021">
    <property type="term" value="F:ribonucleoprotein complex binding"/>
    <property type="evidence" value="ECO:0007669"/>
    <property type="project" value="TreeGrafter"/>
</dbReference>
<gene>
    <name evidence="5" type="ORF">RJ639_017986</name>
</gene>
<comment type="similarity">
    <text evidence="1">Belongs to the eukaryotic ribosomal protein P1/P2 family.</text>
</comment>
<accession>A0AA88V8N5</accession>
<dbReference type="AlphaFoldDB" id="A0AA88V8N5"/>
<dbReference type="PANTHER" id="PTHR45696:SF10">
    <property type="entry name" value="LARGE RIBOSOMAL SUBUNIT PROTEIN P1"/>
    <property type="match status" value="1"/>
</dbReference>
<protein>
    <recommendedName>
        <fullName evidence="7">60S acidic ribosomal protein P1</fullName>
    </recommendedName>
</protein>
<dbReference type="PANTHER" id="PTHR45696">
    <property type="entry name" value="60S ACIDIC RIBOSOMAL PROTEIN P1"/>
    <property type="match status" value="1"/>
</dbReference>
<dbReference type="Pfam" id="PF00428">
    <property type="entry name" value="Ribosomal_60s"/>
    <property type="match status" value="1"/>
</dbReference>
<dbReference type="Proteomes" id="UP001188597">
    <property type="component" value="Unassembled WGS sequence"/>
</dbReference>
<dbReference type="GO" id="GO:0022625">
    <property type="term" value="C:cytosolic large ribosomal subunit"/>
    <property type="evidence" value="ECO:0007669"/>
    <property type="project" value="TreeGrafter"/>
</dbReference>
<comment type="caution">
    <text evidence="5">The sequence shown here is derived from an EMBL/GenBank/DDBJ whole genome shotgun (WGS) entry which is preliminary data.</text>
</comment>
<evidence type="ECO:0008006" key="7">
    <source>
        <dbReference type="Google" id="ProtNLM"/>
    </source>
</evidence>
<keyword evidence="6" id="KW-1185">Reference proteome</keyword>
<dbReference type="CDD" id="cd05831">
    <property type="entry name" value="Ribosomal_P1"/>
    <property type="match status" value="1"/>
</dbReference>
<dbReference type="Gene3D" id="1.10.10.1410">
    <property type="match status" value="1"/>
</dbReference>
<dbReference type="GO" id="GO:0002181">
    <property type="term" value="P:cytoplasmic translation"/>
    <property type="evidence" value="ECO:0007669"/>
    <property type="project" value="TreeGrafter"/>
</dbReference>
<dbReference type="FunFam" id="1.10.10.1410:FF:000001">
    <property type="entry name" value="60S acidic ribosomal protein P1"/>
    <property type="match status" value="1"/>
</dbReference>
<dbReference type="GO" id="GO:0003735">
    <property type="term" value="F:structural constituent of ribosome"/>
    <property type="evidence" value="ECO:0007669"/>
    <property type="project" value="TreeGrafter"/>
</dbReference>